<reference evidence="1 2" key="1">
    <citation type="submission" date="2019-09" db="EMBL/GenBank/DDBJ databases">
        <title>Pimelobacter sp. isolated from Paulinella.</title>
        <authorList>
            <person name="Jeong S.E."/>
        </authorList>
    </citation>
    <scope>NUCLEOTIDE SEQUENCE [LARGE SCALE GENOMIC DNA]</scope>
    <source>
        <strain evidence="1 2">Pch-N</strain>
    </source>
</reference>
<accession>A0A7J5DQJ8</accession>
<dbReference type="EMBL" id="WBVM01000007">
    <property type="protein sequence ID" value="KAB2806948.1"/>
    <property type="molecule type" value="Genomic_DNA"/>
</dbReference>
<dbReference type="RefSeq" id="WP_151583272.1">
    <property type="nucleotide sequence ID" value="NZ_WBVM01000007.1"/>
</dbReference>
<dbReference type="AlphaFoldDB" id="A0A7J5DQJ8"/>
<organism evidence="1 2">
    <name type="scientific">Nocardioides simplex</name>
    <name type="common">Arthrobacter simplex</name>
    <dbReference type="NCBI Taxonomy" id="2045"/>
    <lineage>
        <taxon>Bacteria</taxon>
        <taxon>Bacillati</taxon>
        <taxon>Actinomycetota</taxon>
        <taxon>Actinomycetes</taxon>
        <taxon>Propionibacteriales</taxon>
        <taxon>Nocardioidaceae</taxon>
        <taxon>Pimelobacter</taxon>
    </lineage>
</organism>
<evidence type="ECO:0008006" key="3">
    <source>
        <dbReference type="Google" id="ProtNLM"/>
    </source>
</evidence>
<evidence type="ECO:0000313" key="2">
    <source>
        <dbReference type="Proteomes" id="UP000449906"/>
    </source>
</evidence>
<name>A0A7J5DQJ8_NOCSI</name>
<comment type="caution">
    <text evidence="1">The sequence shown here is derived from an EMBL/GenBank/DDBJ whole genome shotgun (WGS) entry which is preliminary data.</text>
</comment>
<evidence type="ECO:0000313" key="1">
    <source>
        <dbReference type="EMBL" id="KAB2806948.1"/>
    </source>
</evidence>
<proteinExistence type="predicted"/>
<sequence>MAAEIRAEMARQDKSKGELAQTLGVTLNTARSRYYGTQPYDLVELVLVSLWLGVSFDSFAAVA</sequence>
<dbReference type="Proteomes" id="UP000449906">
    <property type="component" value="Unassembled WGS sequence"/>
</dbReference>
<gene>
    <name evidence="1" type="ORF">F9L07_28360</name>
</gene>
<protein>
    <recommendedName>
        <fullName evidence="3">HTH cro/C1-type domain-containing protein</fullName>
    </recommendedName>
</protein>